<organism evidence="1 2">
    <name type="scientific">Paenibacillus brasilensis</name>
    <dbReference type="NCBI Taxonomy" id="128574"/>
    <lineage>
        <taxon>Bacteria</taxon>
        <taxon>Bacillati</taxon>
        <taxon>Bacillota</taxon>
        <taxon>Bacilli</taxon>
        <taxon>Bacillales</taxon>
        <taxon>Paenibacillaceae</taxon>
        <taxon>Paenibacillus</taxon>
    </lineage>
</organism>
<sequence length="48" mass="5903">RCNRDRIFHEIVFFRIRLDGTNDSTEKTIFFYHFVVIQQACYEIYLSP</sequence>
<accession>A0ABU0KYG8</accession>
<protein>
    <submittedName>
        <fullName evidence="1">Uncharacterized protein</fullName>
    </submittedName>
</protein>
<evidence type="ECO:0000313" key="1">
    <source>
        <dbReference type="EMBL" id="MDQ0494495.1"/>
    </source>
</evidence>
<comment type="caution">
    <text evidence="1">The sequence shown here is derived from an EMBL/GenBank/DDBJ whole genome shotgun (WGS) entry which is preliminary data.</text>
</comment>
<name>A0ABU0KYG8_9BACL</name>
<proteinExistence type="predicted"/>
<feature type="non-terminal residue" evidence="1">
    <location>
        <position position="1"/>
    </location>
</feature>
<reference evidence="1 2" key="1">
    <citation type="submission" date="2023-07" db="EMBL/GenBank/DDBJ databases">
        <title>Genomic Encyclopedia of Type Strains, Phase IV (KMG-IV): sequencing the most valuable type-strain genomes for metagenomic binning, comparative biology and taxonomic classification.</title>
        <authorList>
            <person name="Goeker M."/>
        </authorList>
    </citation>
    <scope>NUCLEOTIDE SEQUENCE [LARGE SCALE GENOMIC DNA]</scope>
    <source>
        <strain evidence="1 2">DSM 14914</strain>
    </source>
</reference>
<evidence type="ECO:0000313" key="2">
    <source>
        <dbReference type="Proteomes" id="UP001242811"/>
    </source>
</evidence>
<dbReference type="EMBL" id="JAUSWA010000013">
    <property type="protein sequence ID" value="MDQ0494495.1"/>
    <property type="molecule type" value="Genomic_DNA"/>
</dbReference>
<dbReference type="Proteomes" id="UP001242811">
    <property type="component" value="Unassembled WGS sequence"/>
</dbReference>
<gene>
    <name evidence="1" type="ORF">QOZ95_002658</name>
</gene>
<keyword evidence="2" id="KW-1185">Reference proteome</keyword>